<feature type="domain" description="Type II/III secretion system secretin-like" evidence="3">
    <location>
        <begin position="125"/>
        <end position="222"/>
    </location>
</feature>
<keyword evidence="5" id="KW-1185">Reference proteome</keyword>
<gene>
    <name evidence="4" type="ORF">SCALIN_C28_0205</name>
</gene>
<feature type="signal peptide" evidence="2">
    <location>
        <begin position="1"/>
        <end position="16"/>
    </location>
</feature>
<dbReference type="Pfam" id="PF00263">
    <property type="entry name" value="Secretin"/>
    <property type="match status" value="1"/>
</dbReference>
<evidence type="ECO:0000313" key="4">
    <source>
        <dbReference type="EMBL" id="GAX62003.1"/>
    </source>
</evidence>
<organism evidence="4 5">
    <name type="scientific">Candidatus Scalindua japonica</name>
    <dbReference type="NCBI Taxonomy" id="1284222"/>
    <lineage>
        <taxon>Bacteria</taxon>
        <taxon>Pseudomonadati</taxon>
        <taxon>Planctomycetota</taxon>
        <taxon>Candidatus Brocadiia</taxon>
        <taxon>Candidatus Brocadiales</taxon>
        <taxon>Candidatus Scalinduaceae</taxon>
        <taxon>Candidatus Scalindua</taxon>
    </lineage>
</organism>
<name>A0A286U1I2_9BACT</name>
<comment type="caution">
    <text evidence="4">The sequence shown here is derived from an EMBL/GenBank/DDBJ whole genome shotgun (WGS) entry which is preliminary data.</text>
</comment>
<proteinExistence type="inferred from homology"/>
<keyword evidence="2" id="KW-0732">Signal</keyword>
<dbReference type="InterPro" id="IPR004846">
    <property type="entry name" value="T2SS/T3SS_dom"/>
</dbReference>
<comment type="similarity">
    <text evidence="1">Belongs to the bacterial secretin family.</text>
</comment>
<dbReference type="EMBL" id="BAOS01000028">
    <property type="protein sequence ID" value="GAX62003.1"/>
    <property type="molecule type" value="Genomic_DNA"/>
</dbReference>
<dbReference type="Proteomes" id="UP000218542">
    <property type="component" value="Unassembled WGS sequence"/>
</dbReference>
<evidence type="ECO:0000259" key="3">
    <source>
        <dbReference type="Pfam" id="PF00263"/>
    </source>
</evidence>
<feature type="chain" id="PRO_5013058314" evidence="2">
    <location>
        <begin position="17"/>
        <end position="251"/>
    </location>
</feature>
<reference evidence="4 5" key="1">
    <citation type="journal article" date="2017" name="Environ. Microbiol. Rep.">
        <title>Genetic diversity of marine anaerobic ammonium-oxidizing bacteria as revealed by genomic and proteomic analyses of 'Candidatus Scalindua japonica'.</title>
        <authorList>
            <person name="Oshiki M."/>
            <person name="Mizuto K."/>
            <person name="Kimura Z."/>
            <person name="Kindaichi T."/>
            <person name="Satoh H."/>
            <person name="Okabe S."/>
        </authorList>
    </citation>
    <scope>NUCLEOTIDE SEQUENCE [LARGE SCALE GENOMIC DNA]</scope>
    <source>
        <strain evidence="5">husup-a2</strain>
    </source>
</reference>
<evidence type="ECO:0000313" key="5">
    <source>
        <dbReference type="Proteomes" id="UP000218542"/>
    </source>
</evidence>
<dbReference type="OrthoDB" id="9779724at2"/>
<evidence type="ECO:0000256" key="1">
    <source>
        <dbReference type="RuleBase" id="RU004003"/>
    </source>
</evidence>
<dbReference type="PROSITE" id="PS51257">
    <property type="entry name" value="PROKAR_LIPOPROTEIN"/>
    <property type="match status" value="1"/>
</dbReference>
<sequence length="251" mass="27200">MSKLLITILCSCLLFAGCITSQTSTGSHHERVSRDIAEILAKAEQDASIGENIRVTVNLLTTSVTDSFAVGGLMQRVYGDVTVTSRSEAFAQSGLQISVAGEDFSAQLDIAKQKLKSSQDSELFLVLADGATGSINIGKEITVPRFYYFNRWYSGINYEFRKAGRSLQVTARKLPSGLIEMELTPVFSRFLSDGGDLEMTELTTTVTARPGQVVVIGGDTSSGENVANALLGYRKEGEMKETLITVTPHIR</sequence>
<dbReference type="GO" id="GO:0009306">
    <property type="term" value="P:protein secretion"/>
    <property type="evidence" value="ECO:0007669"/>
    <property type="project" value="InterPro"/>
</dbReference>
<evidence type="ECO:0000256" key="2">
    <source>
        <dbReference type="SAM" id="SignalP"/>
    </source>
</evidence>
<dbReference type="RefSeq" id="WP_133111955.1">
    <property type="nucleotide sequence ID" value="NZ_BAOS01000028.1"/>
</dbReference>
<dbReference type="AlphaFoldDB" id="A0A286U1I2"/>
<accession>A0A286U1I2</accession>
<protein>
    <submittedName>
        <fullName evidence="4">Succinyl-CoA synthetase, beta subunit</fullName>
    </submittedName>
</protein>